<comment type="caution">
    <text evidence="1">The sequence shown here is derived from an EMBL/GenBank/DDBJ whole genome shotgun (WGS) entry which is preliminary data.</text>
</comment>
<evidence type="ECO:0000313" key="2">
    <source>
        <dbReference type="Proteomes" id="UP000242450"/>
    </source>
</evidence>
<dbReference type="EMBL" id="MKHE01000025">
    <property type="protein sequence ID" value="OWK02171.1"/>
    <property type="molecule type" value="Genomic_DNA"/>
</dbReference>
<protein>
    <submittedName>
        <fullName evidence="1">Uncharacterized protein</fullName>
    </submittedName>
</protein>
<dbReference type="AlphaFoldDB" id="A0A212C858"/>
<dbReference type="Proteomes" id="UP000242450">
    <property type="component" value="Chromosome 25"/>
</dbReference>
<organism evidence="1 2">
    <name type="scientific">Cervus elaphus hippelaphus</name>
    <name type="common">European red deer</name>
    <dbReference type="NCBI Taxonomy" id="46360"/>
    <lineage>
        <taxon>Eukaryota</taxon>
        <taxon>Metazoa</taxon>
        <taxon>Chordata</taxon>
        <taxon>Craniata</taxon>
        <taxon>Vertebrata</taxon>
        <taxon>Euteleostomi</taxon>
        <taxon>Mammalia</taxon>
        <taxon>Eutheria</taxon>
        <taxon>Laurasiatheria</taxon>
        <taxon>Artiodactyla</taxon>
        <taxon>Ruminantia</taxon>
        <taxon>Pecora</taxon>
        <taxon>Cervidae</taxon>
        <taxon>Cervinae</taxon>
        <taxon>Cervus</taxon>
    </lineage>
</organism>
<evidence type="ECO:0000313" key="1">
    <source>
        <dbReference type="EMBL" id="OWK02171.1"/>
    </source>
</evidence>
<name>A0A212C858_CEREH</name>
<sequence>MPRAAPTDPTPHKRPALSFSYDKVHTAGVCVPGRPGLPQEDGGGNQEAGAVRREVATGRLPCYVLHGFTLKDLNIGFSVRNSWLAWLWSQRPRA</sequence>
<reference evidence="1 2" key="1">
    <citation type="journal article" date="2018" name="Mol. Genet. Genomics">
        <title>The red deer Cervus elaphus genome CerEla1.0: sequencing, annotating, genes, and chromosomes.</title>
        <authorList>
            <person name="Bana N.A."/>
            <person name="Nyiri A."/>
            <person name="Nagy J."/>
            <person name="Frank K."/>
            <person name="Nagy T."/>
            <person name="Steger V."/>
            <person name="Schiller M."/>
            <person name="Lakatos P."/>
            <person name="Sugar L."/>
            <person name="Horn P."/>
            <person name="Barta E."/>
            <person name="Orosz L."/>
        </authorList>
    </citation>
    <scope>NUCLEOTIDE SEQUENCE [LARGE SCALE GENOMIC DNA]</scope>
    <source>
        <strain evidence="1">Hungarian</strain>
    </source>
</reference>
<proteinExistence type="predicted"/>
<accession>A0A212C858</accession>
<gene>
    <name evidence="1" type="ORF">Celaphus_00018132</name>
</gene>
<keyword evidence="2" id="KW-1185">Reference proteome</keyword>